<organism evidence="13 14">
    <name type="scientific">Fluviispira sanaruensis</name>
    <dbReference type="NCBI Taxonomy" id="2493639"/>
    <lineage>
        <taxon>Bacteria</taxon>
        <taxon>Pseudomonadati</taxon>
        <taxon>Bdellovibrionota</taxon>
        <taxon>Oligoflexia</taxon>
        <taxon>Silvanigrellales</taxon>
        <taxon>Silvanigrellaceae</taxon>
        <taxon>Fluviispira</taxon>
    </lineage>
</organism>
<evidence type="ECO:0000256" key="1">
    <source>
        <dbReference type="ARBA" id="ARBA00004162"/>
    </source>
</evidence>
<feature type="transmembrane region" description="Helical" evidence="11">
    <location>
        <begin position="49"/>
        <end position="70"/>
    </location>
</feature>
<keyword evidence="7" id="KW-0653">Protein transport</keyword>
<evidence type="ECO:0000313" key="13">
    <source>
        <dbReference type="EMBL" id="BBH52602.1"/>
    </source>
</evidence>
<dbReference type="GO" id="GO:0005886">
    <property type="term" value="C:plasma membrane"/>
    <property type="evidence" value="ECO:0007669"/>
    <property type="project" value="UniProtKB-SubCell"/>
</dbReference>
<evidence type="ECO:0000256" key="6">
    <source>
        <dbReference type="ARBA" id="ARBA00022692"/>
    </source>
</evidence>
<evidence type="ECO:0000256" key="10">
    <source>
        <dbReference type="ARBA" id="ARBA00023136"/>
    </source>
</evidence>
<keyword evidence="4" id="KW-0813">Transport</keyword>
<dbReference type="InterPro" id="IPR003849">
    <property type="entry name" value="Preprotein_translocase_YajC"/>
</dbReference>
<keyword evidence="9" id="KW-0811">Translocation</keyword>
<evidence type="ECO:0000256" key="7">
    <source>
        <dbReference type="ARBA" id="ARBA00022927"/>
    </source>
</evidence>
<accession>A0A4P2VUQ0</accession>
<evidence type="ECO:0000256" key="8">
    <source>
        <dbReference type="ARBA" id="ARBA00022989"/>
    </source>
</evidence>
<comment type="similarity">
    <text evidence="2">Belongs to the YajC family.</text>
</comment>
<dbReference type="RefSeq" id="WP_216678718.1">
    <property type="nucleotide sequence ID" value="NZ_AP019368.1"/>
</dbReference>
<dbReference type="PANTHER" id="PTHR33909:SF1">
    <property type="entry name" value="SEC TRANSLOCON ACCESSORY COMPLEX SUBUNIT YAJC"/>
    <property type="match status" value="1"/>
</dbReference>
<dbReference type="NCBIfam" id="TIGR00739">
    <property type="entry name" value="yajC"/>
    <property type="match status" value="1"/>
</dbReference>
<evidence type="ECO:0000256" key="9">
    <source>
        <dbReference type="ARBA" id="ARBA00023010"/>
    </source>
</evidence>
<sequence length="141" mass="14215">MNIKSLSMSLSSIIATTLGAGQALAQDATSATAPLQVPAGAAAGAAPAGAGWLNFALIGGMILFMWLFVFRPQAKRAKEQKAFLASLTAGSEVITAGGIIGTVVEVKENIVSLNVGNSTVRVLKSSISGRLDSASTAVPAK</sequence>
<keyword evidence="12" id="KW-0732">Signal</keyword>
<dbReference type="PANTHER" id="PTHR33909">
    <property type="entry name" value="SEC TRANSLOCON ACCESSORY COMPLEX SUBUNIT YAJC"/>
    <property type="match status" value="1"/>
</dbReference>
<feature type="transmembrane region" description="Helical" evidence="11">
    <location>
        <begin position="82"/>
        <end position="104"/>
    </location>
</feature>
<reference evidence="13 14" key="1">
    <citation type="submission" date="2018-12" db="EMBL/GenBank/DDBJ databases">
        <title>Rubrispira sanarue gen. nov., sp., nov., a member of the order Silvanigrellales, isolated from a brackish lake in Hamamatsu Japan.</title>
        <authorList>
            <person name="Maejima Y."/>
            <person name="Iino T."/>
            <person name="Muraguchi Y."/>
            <person name="Fukuda K."/>
            <person name="Nojiri H."/>
            <person name="Ohkuma M."/>
            <person name="Moriuchi R."/>
            <person name="Dohra H."/>
            <person name="Kimbara K."/>
            <person name="Shintani M."/>
        </authorList>
    </citation>
    <scope>NUCLEOTIDE SEQUENCE [LARGE SCALE GENOMIC DNA]</scope>
    <source>
        <strain evidence="13 14">RF1110005</strain>
    </source>
</reference>
<keyword evidence="8 11" id="KW-1133">Transmembrane helix</keyword>
<evidence type="ECO:0000256" key="11">
    <source>
        <dbReference type="SAM" id="Phobius"/>
    </source>
</evidence>
<dbReference type="AlphaFoldDB" id="A0A4P2VUQ0"/>
<dbReference type="KEGG" id="sbf:JCM31447_10430"/>
<evidence type="ECO:0000256" key="3">
    <source>
        <dbReference type="ARBA" id="ARBA00014962"/>
    </source>
</evidence>
<gene>
    <name evidence="13" type="ORF">JCM31447_10430</name>
</gene>
<keyword evidence="5" id="KW-1003">Cell membrane</keyword>
<evidence type="ECO:0000256" key="12">
    <source>
        <dbReference type="SAM" id="SignalP"/>
    </source>
</evidence>
<evidence type="ECO:0000256" key="5">
    <source>
        <dbReference type="ARBA" id="ARBA00022475"/>
    </source>
</evidence>
<dbReference type="Pfam" id="PF02699">
    <property type="entry name" value="YajC"/>
    <property type="match status" value="1"/>
</dbReference>
<keyword evidence="14" id="KW-1185">Reference proteome</keyword>
<comment type="subcellular location">
    <subcellularLocation>
        <location evidence="1">Cell membrane</location>
        <topology evidence="1">Single-pass membrane protein</topology>
    </subcellularLocation>
</comment>
<dbReference type="PRINTS" id="PR01853">
    <property type="entry name" value="YAJCTRNLCASE"/>
</dbReference>
<feature type="chain" id="PRO_5020631252" description="Sec translocon accessory complex subunit YajC" evidence="12">
    <location>
        <begin position="26"/>
        <end position="141"/>
    </location>
</feature>
<evidence type="ECO:0000256" key="2">
    <source>
        <dbReference type="ARBA" id="ARBA00006742"/>
    </source>
</evidence>
<protein>
    <recommendedName>
        <fullName evidence="3">Sec translocon accessory complex subunit YajC</fullName>
    </recommendedName>
</protein>
<feature type="signal peptide" evidence="12">
    <location>
        <begin position="1"/>
        <end position="25"/>
    </location>
</feature>
<proteinExistence type="inferred from homology"/>
<dbReference type="EMBL" id="AP019368">
    <property type="protein sequence ID" value="BBH52602.1"/>
    <property type="molecule type" value="Genomic_DNA"/>
</dbReference>
<evidence type="ECO:0000313" key="14">
    <source>
        <dbReference type="Proteomes" id="UP000291236"/>
    </source>
</evidence>
<evidence type="ECO:0000256" key="4">
    <source>
        <dbReference type="ARBA" id="ARBA00022448"/>
    </source>
</evidence>
<keyword evidence="6 11" id="KW-0812">Transmembrane</keyword>
<keyword evidence="10 11" id="KW-0472">Membrane</keyword>
<dbReference type="GO" id="GO:0015031">
    <property type="term" value="P:protein transport"/>
    <property type="evidence" value="ECO:0007669"/>
    <property type="project" value="UniProtKB-KW"/>
</dbReference>
<dbReference type="Proteomes" id="UP000291236">
    <property type="component" value="Chromosome"/>
</dbReference>
<name>A0A4P2VUQ0_FLUSA</name>
<dbReference type="SMART" id="SM01323">
    <property type="entry name" value="YajC"/>
    <property type="match status" value="1"/>
</dbReference>